<gene>
    <name evidence="2" type="ORF">JIP62_02365</name>
</gene>
<sequence>MTDITDILSRARAALVPPVEQPRPLAALGAAALAAGAAVLMAGMVIVGPGFSVS</sequence>
<keyword evidence="1" id="KW-0472">Membrane</keyword>
<keyword evidence="1" id="KW-1133">Transmembrane helix</keyword>
<evidence type="ECO:0000256" key="1">
    <source>
        <dbReference type="SAM" id="Phobius"/>
    </source>
</evidence>
<name>A0ABX7BP26_9CAUL</name>
<feature type="transmembrane region" description="Helical" evidence="1">
    <location>
        <begin position="25"/>
        <end position="47"/>
    </location>
</feature>
<dbReference type="EMBL" id="CP067977">
    <property type="protein sequence ID" value="QQQ18996.1"/>
    <property type="molecule type" value="Genomic_DNA"/>
</dbReference>
<evidence type="ECO:0000313" key="3">
    <source>
        <dbReference type="Proteomes" id="UP000595448"/>
    </source>
</evidence>
<dbReference type="Proteomes" id="UP000595448">
    <property type="component" value="Chromosome"/>
</dbReference>
<evidence type="ECO:0000313" key="2">
    <source>
        <dbReference type="EMBL" id="QQQ18996.1"/>
    </source>
</evidence>
<proteinExistence type="predicted"/>
<accession>A0ABX7BP26</accession>
<reference evidence="2 3" key="1">
    <citation type="submission" date="2021-01" db="EMBL/GenBank/DDBJ databases">
        <title>Brevundimonas vitis sp. nov., an bacterium isolated from grape (Vitis vinifera).</title>
        <authorList>
            <person name="Jiang L."/>
            <person name="Lee J."/>
        </authorList>
    </citation>
    <scope>NUCLEOTIDE SEQUENCE [LARGE SCALE GENOMIC DNA]</scope>
    <source>
        <strain evidence="2 3">GRTSA-9</strain>
    </source>
</reference>
<keyword evidence="3" id="KW-1185">Reference proteome</keyword>
<dbReference type="RefSeq" id="WP_201103350.1">
    <property type="nucleotide sequence ID" value="NZ_CP067977.1"/>
</dbReference>
<organism evidence="2 3">
    <name type="scientific">Brevundimonas vitisensis</name>
    <dbReference type="NCBI Taxonomy" id="2800818"/>
    <lineage>
        <taxon>Bacteria</taxon>
        <taxon>Pseudomonadati</taxon>
        <taxon>Pseudomonadota</taxon>
        <taxon>Alphaproteobacteria</taxon>
        <taxon>Caulobacterales</taxon>
        <taxon>Caulobacteraceae</taxon>
        <taxon>Brevundimonas</taxon>
    </lineage>
</organism>
<protein>
    <submittedName>
        <fullName evidence="2">Peptidoglycan-binding protein</fullName>
    </submittedName>
</protein>
<keyword evidence="1" id="KW-0812">Transmembrane</keyword>